<dbReference type="InterPro" id="IPR011701">
    <property type="entry name" value="MFS"/>
</dbReference>
<evidence type="ECO:0000313" key="9">
    <source>
        <dbReference type="EMBL" id="GAA2922969.1"/>
    </source>
</evidence>
<dbReference type="PANTHER" id="PTHR43124">
    <property type="entry name" value="PURINE EFFLUX PUMP PBUE"/>
    <property type="match status" value="1"/>
</dbReference>
<feature type="transmembrane region" description="Helical" evidence="7">
    <location>
        <begin position="406"/>
        <end position="428"/>
    </location>
</feature>
<dbReference type="Gene3D" id="3.10.180.10">
    <property type="entry name" value="2,3-Dihydroxybiphenyl 1,2-Dioxygenase, domain 1"/>
    <property type="match status" value="2"/>
</dbReference>
<dbReference type="EMBL" id="BAAAXZ010000072">
    <property type="protein sequence ID" value="GAA2922969.1"/>
    <property type="molecule type" value="Genomic_DNA"/>
</dbReference>
<evidence type="ECO:0000256" key="6">
    <source>
        <dbReference type="SAM" id="MobiDB-lite"/>
    </source>
</evidence>
<feature type="transmembrane region" description="Helical" evidence="7">
    <location>
        <begin position="553"/>
        <end position="576"/>
    </location>
</feature>
<dbReference type="PANTHER" id="PTHR43124:SF8">
    <property type="entry name" value="INNER MEMBRANE TRANSPORT PROTEIN YDHP"/>
    <property type="match status" value="1"/>
</dbReference>
<dbReference type="CDD" id="cd17324">
    <property type="entry name" value="MFS_NepI_like"/>
    <property type="match status" value="1"/>
</dbReference>
<name>A0ABP6J6X8_STRTU</name>
<feature type="transmembrane region" description="Helical" evidence="7">
    <location>
        <begin position="361"/>
        <end position="385"/>
    </location>
</feature>
<evidence type="ECO:0000256" key="1">
    <source>
        <dbReference type="ARBA" id="ARBA00004651"/>
    </source>
</evidence>
<dbReference type="Pfam" id="PF07690">
    <property type="entry name" value="MFS_1"/>
    <property type="match status" value="1"/>
</dbReference>
<feature type="region of interest" description="Disordered" evidence="6">
    <location>
        <begin position="156"/>
        <end position="198"/>
    </location>
</feature>
<evidence type="ECO:0000256" key="5">
    <source>
        <dbReference type="ARBA" id="ARBA00023136"/>
    </source>
</evidence>
<organism evidence="9 10">
    <name type="scientific">Streptomyces thioluteus</name>
    <dbReference type="NCBI Taxonomy" id="66431"/>
    <lineage>
        <taxon>Bacteria</taxon>
        <taxon>Bacillati</taxon>
        <taxon>Actinomycetota</taxon>
        <taxon>Actinomycetes</taxon>
        <taxon>Kitasatosporales</taxon>
        <taxon>Streptomycetaceae</taxon>
        <taxon>Streptomyces</taxon>
    </lineage>
</organism>
<evidence type="ECO:0000256" key="3">
    <source>
        <dbReference type="ARBA" id="ARBA00022692"/>
    </source>
</evidence>
<feature type="transmembrane region" description="Helical" evidence="7">
    <location>
        <begin position="240"/>
        <end position="264"/>
    </location>
</feature>
<feature type="domain" description="Major facilitator superfamily (MFS) profile" evidence="8">
    <location>
        <begin position="207"/>
        <end position="583"/>
    </location>
</feature>
<dbReference type="InterPro" id="IPR029068">
    <property type="entry name" value="Glyas_Bleomycin-R_OHBP_Dase"/>
</dbReference>
<dbReference type="Proteomes" id="UP001501102">
    <property type="component" value="Unassembled WGS sequence"/>
</dbReference>
<feature type="transmembrane region" description="Helical" evidence="7">
    <location>
        <begin position="440"/>
        <end position="459"/>
    </location>
</feature>
<feature type="transmembrane region" description="Helical" evidence="7">
    <location>
        <begin position="300"/>
        <end position="324"/>
    </location>
</feature>
<gene>
    <name evidence="9" type="ORF">GCM10020221_18830</name>
</gene>
<dbReference type="Gene3D" id="1.20.1250.20">
    <property type="entry name" value="MFS general substrate transporter like domains"/>
    <property type="match status" value="2"/>
</dbReference>
<feature type="region of interest" description="Disordered" evidence="6">
    <location>
        <begin position="582"/>
        <end position="605"/>
    </location>
</feature>
<dbReference type="InterPro" id="IPR020846">
    <property type="entry name" value="MFS_dom"/>
</dbReference>
<sequence length="605" mass="62357">MGALRRGDQDALCISVLCPDVAAAVRALEPLGATLAEGPGRTPAGDVHAVVIDVRGNRLGLLEPAAPSIPAVPGAAPGLNATAFFEIGTTDFAATRKFYQEAFGWTTERDESAEGVAYYSILVPGLPGEIGGVLDLSGMDGATDYAIPTLRVADVPGTAGARRGGRRKPADGTGLRRQGPGDRSVPRPRRQPVERVRPADGQVSAMPVAVYVLGIAIFSLNTTEIMVAGLIPGISGELHVSVAAVGYLISIYAFGMVVGGPLLTVAMRRIPPKRSLIWLLVVFVVGQMIGALAQDYWVLVVARVLTALAASAFFGVGAAVCVQLVGPERRGRAMSVLYGGITVAQVVGLPAATVIEQHFGWRASFWIVDALALLCIVAVVLKVPGGRESQTLDLPSEMRVLRNGRLWGAYATNALVIGSAVTGFSYLSPVFTDAGGFSSSAVPVLFAMYGVATVVGNTLVGRFADRYTRPILLGGLIALTIVLTGFALVLHHQVPSVVATALLGLVGLPLNPAMAARVMSVSNNGALVNALNGSAINVGVAIGPWLGGLGIDTGIGLAAPLWIGAIMAFVGVLTLAPDFRQRAAPSGQPVPVASAPATNDAGRSP</sequence>
<accession>A0ABP6J6X8</accession>
<protein>
    <recommendedName>
        <fullName evidence="8">Major facilitator superfamily (MFS) profile domain-containing protein</fullName>
    </recommendedName>
</protein>
<evidence type="ECO:0000313" key="10">
    <source>
        <dbReference type="Proteomes" id="UP001501102"/>
    </source>
</evidence>
<comment type="caution">
    <text evidence="9">The sequence shown here is derived from an EMBL/GenBank/DDBJ whole genome shotgun (WGS) entry which is preliminary data.</text>
</comment>
<comment type="subcellular location">
    <subcellularLocation>
        <location evidence="1">Cell membrane</location>
        <topology evidence="1">Multi-pass membrane protein</topology>
    </subcellularLocation>
</comment>
<keyword evidence="4 7" id="KW-1133">Transmembrane helix</keyword>
<feature type="transmembrane region" description="Helical" evidence="7">
    <location>
        <begin position="526"/>
        <end position="547"/>
    </location>
</feature>
<evidence type="ECO:0000259" key="8">
    <source>
        <dbReference type="PROSITE" id="PS50850"/>
    </source>
</evidence>
<feature type="transmembrane region" description="Helical" evidence="7">
    <location>
        <begin position="276"/>
        <end position="294"/>
    </location>
</feature>
<keyword evidence="10" id="KW-1185">Reference proteome</keyword>
<keyword evidence="5 7" id="KW-0472">Membrane</keyword>
<feature type="transmembrane region" description="Helical" evidence="7">
    <location>
        <begin position="471"/>
        <end position="490"/>
    </location>
</feature>
<keyword evidence="2" id="KW-1003">Cell membrane</keyword>
<feature type="transmembrane region" description="Helical" evidence="7">
    <location>
        <begin position="336"/>
        <end position="355"/>
    </location>
</feature>
<dbReference type="InterPro" id="IPR036259">
    <property type="entry name" value="MFS_trans_sf"/>
</dbReference>
<evidence type="ECO:0000256" key="2">
    <source>
        <dbReference type="ARBA" id="ARBA00022475"/>
    </source>
</evidence>
<dbReference type="PROSITE" id="PS50850">
    <property type="entry name" value="MFS"/>
    <property type="match status" value="1"/>
</dbReference>
<dbReference type="SUPFAM" id="SSF103473">
    <property type="entry name" value="MFS general substrate transporter"/>
    <property type="match status" value="1"/>
</dbReference>
<evidence type="ECO:0000256" key="7">
    <source>
        <dbReference type="SAM" id="Phobius"/>
    </source>
</evidence>
<dbReference type="InterPro" id="IPR050189">
    <property type="entry name" value="MFS_Efflux_Transporters"/>
</dbReference>
<keyword evidence="3 7" id="KW-0812">Transmembrane</keyword>
<dbReference type="SUPFAM" id="SSF54593">
    <property type="entry name" value="Glyoxalase/Bleomycin resistance protein/Dihydroxybiphenyl dioxygenase"/>
    <property type="match status" value="1"/>
</dbReference>
<evidence type="ECO:0000256" key="4">
    <source>
        <dbReference type="ARBA" id="ARBA00022989"/>
    </source>
</evidence>
<feature type="transmembrane region" description="Helical" evidence="7">
    <location>
        <begin position="208"/>
        <end position="234"/>
    </location>
</feature>
<feature type="transmembrane region" description="Helical" evidence="7">
    <location>
        <begin position="496"/>
        <end position="514"/>
    </location>
</feature>
<proteinExistence type="predicted"/>
<reference evidence="10" key="1">
    <citation type="journal article" date="2019" name="Int. J. Syst. Evol. Microbiol.">
        <title>The Global Catalogue of Microorganisms (GCM) 10K type strain sequencing project: providing services to taxonomists for standard genome sequencing and annotation.</title>
        <authorList>
            <consortium name="The Broad Institute Genomics Platform"/>
            <consortium name="The Broad Institute Genome Sequencing Center for Infectious Disease"/>
            <person name="Wu L."/>
            <person name="Ma J."/>
        </authorList>
    </citation>
    <scope>NUCLEOTIDE SEQUENCE [LARGE SCALE GENOMIC DNA]</scope>
    <source>
        <strain evidence="10">JCM 4087</strain>
    </source>
</reference>